<dbReference type="EMBL" id="CP015506">
    <property type="protein sequence ID" value="AND41140.1"/>
    <property type="molecule type" value="Genomic_DNA"/>
</dbReference>
<dbReference type="RefSeq" id="WP_019379734.1">
    <property type="nucleotide sequence ID" value="NZ_CP015506.1"/>
</dbReference>
<dbReference type="eggNOG" id="ENOG50336V6">
    <property type="taxonomic scope" value="Bacteria"/>
</dbReference>
<protein>
    <submittedName>
        <fullName evidence="1">Uncharacterized protein</fullName>
    </submittedName>
</protein>
<dbReference type="AlphaFoldDB" id="A0A160MDP3"/>
<proteinExistence type="predicted"/>
<reference evidence="1 2" key="1">
    <citation type="submission" date="2016-04" db="EMBL/GenBank/DDBJ databases">
        <title>Complete genome sequence of Bacillus oceanisediminis strain 2691.</title>
        <authorList>
            <person name="Jeong H."/>
            <person name="Kim H.J."/>
            <person name="Lee D.-W."/>
        </authorList>
    </citation>
    <scope>NUCLEOTIDE SEQUENCE [LARGE SCALE GENOMIC DNA]</scope>
    <source>
        <strain evidence="1 2">2691</strain>
    </source>
</reference>
<dbReference type="Proteomes" id="UP000077856">
    <property type="component" value="Chromosome"/>
</dbReference>
<evidence type="ECO:0000313" key="1">
    <source>
        <dbReference type="EMBL" id="AND41140.1"/>
    </source>
</evidence>
<evidence type="ECO:0000313" key="2">
    <source>
        <dbReference type="Proteomes" id="UP000077856"/>
    </source>
</evidence>
<dbReference type="KEGG" id="bon:A361_18945"/>
<gene>
    <name evidence="1" type="ORF">A361_18945</name>
</gene>
<name>A0A160MDP3_9BACI</name>
<accession>A0A160MDP3</accession>
<dbReference type="STRING" id="1196031.A361_18945"/>
<sequence length="176" mass="20234">MFDPTAFENMKVVMEGGFYDRDLDGEIRIVDRNDILNSAKMSRRYDITFTDIAKGLAEIFCTFTMEAGLDNLAAELLPQGKSEKLAGCRINVKFTIKHPQDSKAFLQIREVLRHIWGSGRKVEQTVKYNPENMKALAETETVISFNRLIHEEQIDDLNEMITYMTASMKALRKVYI</sequence>
<organism evidence="1 2">
    <name type="scientific">Cytobacillus oceanisediminis 2691</name>
    <dbReference type="NCBI Taxonomy" id="1196031"/>
    <lineage>
        <taxon>Bacteria</taxon>
        <taxon>Bacillati</taxon>
        <taxon>Bacillota</taxon>
        <taxon>Bacilli</taxon>
        <taxon>Bacillales</taxon>
        <taxon>Bacillaceae</taxon>
        <taxon>Cytobacillus</taxon>
    </lineage>
</organism>